<sequence length="129" mass="13578">MLATKPTQALQPPCPSKTTSISTCTGLLAAHPCRNPCGHSPAGTLVTTPVWILIINIGIPNLPPSWYTSTTAIVSYMWLPAPGDIRQDLETATSNNTECHRAGSLNMSPNGTTHPNTTNTPSLKAATSN</sequence>
<gene>
    <name evidence="2" type="ORF">MONAX_5E012629</name>
</gene>
<organism evidence="2 3">
    <name type="scientific">Marmota monax</name>
    <name type="common">Woodchuck</name>
    <dbReference type="NCBI Taxonomy" id="9995"/>
    <lineage>
        <taxon>Eukaryota</taxon>
        <taxon>Metazoa</taxon>
        <taxon>Chordata</taxon>
        <taxon>Craniata</taxon>
        <taxon>Vertebrata</taxon>
        <taxon>Euteleostomi</taxon>
        <taxon>Mammalia</taxon>
        <taxon>Eutheria</taxon>
        <taxon>Euarchontoglires</taxon>
        <taxon>Glires</taxon>
        <taxon>Rodentia</taxon>
        <taxon>Sciuromorpha</taxon>
        <taxon>Sciuridae</taxon>
        <taxon>Xerinae</taxon>
        <taxon>Marmotini</taxon>
        <taxon>Marmota</taxon>
    </lineage>
</organism>
<accession>A0A5E4C017</accession>
<comment type="caution">
    <text evidence="2">The sequence shown here is derived from an EMBL/GenBank/DDBJ whole genome shotgun (WGS) entry which is preliminary data.</text>
</comment>
<evidence type="ECO:0000313" key="2">
    <source>
        <dbReference type="EMBL" id="VTJ75244.1"/>
    </source>
</evidence>
<name>A0A5E4C017_MARMO</name>
<reference evidence="2" key="1">
    <citation type="submission" date="2019-04" db="EMBL/GenBank/DDBJ databases">
        <authorList>
            <person name="Alioto T."/>
            <person name="Alioto T."/>
        </authorList>
    </citation>
    <scope>NUCLEOTIDE SEQUENCE [LARGE SCALE GENOMIC DNA]</scope>
</reference>
<feature type="region of interest" description="Disordered" evidence="1">
    <location>
        <begin position="99"/>
        <end position="129"/>
    </location>
</feature>
<proteinExistence type="predicted"/>
<keyword evidence="3" id="KW-1185">Reference proteome</keyword>
<feature type="non-terminal residue" evidence="2">
    <location>
        <position position="129"/>
    </location>
</feature>
<evidence type="ECO:0000256" key="1">
    <source>
        <dbReference type="SAM" id="MobiDB-lite"/>
    </source>
</evidence>
<dbReference type="AlphaFoldDB" id="A0A5E4C017"/>
<protein>
    <submittedName>
        <fullName evidence="2">Uncharacterized protein</fullName>
    </submittedName>
</protein>
<dbReference type="Proteomes" id="UP000335636">
    <property type="component" value="Unassembled WGS sequence"/>
</dbReference>
<feature type="compositionally biased region" description="Low complexity" evidence="1">
    <location>
        <begin position="109"/>
        <end position="121"/>
    </location>
</feature>
<dbReference type="EMBL" id="CABDUW010000788">
    <property type="protein sequence ID" value="VTJ75244.1"/>
    <property type="molecule type" value="Genomic_DNA"/>
</dbReference>
<evidence type="ECO:0000313" key="3">
    <source>
        <dbReference type="Proteomes" id="UP000335636"/>
    </source>
</evidence>